<dbReference type="EMBL" id="NHYE01005452">
    <property type="protein sequence ID" value="PPQ72535.1"/>
    <property type="molecule type" value="Genomic_DNA"/>
</dbReference>
<keyword evidence="2" id="KW-1185">Reference proteome</keyword>
<name>A0A409W211_9AGAR</name>
<dbReference type="AlphaFoldDB" id="A0A409W211"/>
<sequence>MRFTRICKSALRARRRWMRRGLIRRSFSRRLGAIHKPARKAATPSQRPAAAAAPVRQAARAAALALAQAVLLQLEAVAHQPLPPDPPRQVAPRPTRRTVRSLDWVSVSSGLLWRLRWAV</sequence>
<reference evidence="1 2" key="1">
    <citation type="journal article" date="2018" name="Evol. Lett.">
        <title>Horizontal gene cluster transfer increased hallucinogenic mushroom diversity.</title>
        <authorList>
            <person name="Reynolds H.T."/>
            <person name="Vijayakumar V."/>
            <person name="Gluck-Thaler E."/>
            <person name="Korotkin H.B."/>
            <person name="Matheny P.B."/>
            <person name="Slot J.C."/>
        </authorList>
    </citation>
    <scope>NUCLEOTIDE SEQUENCE [LARGE SCALE GENOMIC DNA]</scope>
    <source>
        <strain evidence="1 2">SRW20</strain>
    </source>
</reference>
<proteinExistence type="predicted"/>
<dbReference type="Proteomes" id="UP000284706">
    <property type="component" value="Unassembled WGS sequence"/>
</dbReference>
<accession>A0A409W211</accession>
<organism evidence="1 2">
    <name type="scientific">Gymnopilus dilepis</name>
    <dbReference type="NCBI Taxonomy" id="231916"/>
    <lineage>
        <taxon>Eukaryota</taxon>
        <taxon>Fungi</taxon>
        <taxon>Dikarya</taxon>
        <taxon>Basidiomycota</taxon>
        <taxon>Agaricomycotina</taxon>
        <taxon>Agaricomycetes</taxon>
        <taxon>Agaricomycetidae</taxon>
        <taxon>Agaricales</taxon>
        <taxon>Agaricineae</taxon>
        <taxon>Hymenogastraceae</taxon>
        <taxon>Gymnopilus</taxon>
    </lineage>
</organism>
<dbReference type="InParanoid" id="A0A409W211"/>
<evidence type="ECO:0000313" key="1">
    <source>
        <dbReference type="EMBL" id="PPQ72535.1"/>
    </source>
</evidence>
<comment type="caution">
    <text evidence="1">The sequence shown here is derived from an EMBL/GenBank/DDBJ whole genome shotgun (WGS) entry which is preliminary data.</text>
</comment>
<protein>
    <submittedName>
        <fullName evidence="1">Uncharacterized protein</fullName>
    </submittedName>
</protein>
<gene>
    <name evidence="1" type="ORF">CVT26_004013</name>
</gene>
<evidence type="ECO:0000313" key="2">
    <source>
        <dbReference type="Proteomes" id="UP000284706"/>
    </source>
</evidence>